<dbReference type="PANTHER" id="PTHR43104:SF4">
    <property type="entry name" value="L-2-HYDROXYGLUTARATE DEHYDROGENASE, MITOCHONDRIAL"/>
    <property type="match status" value="1"/>
</dbReference>
<dbReference type="Proteomes" id="UP000249633">
    <property type="component" value="Unassembled WGS sequence"/>
</dbReference>
<evidence type="ECO:0000256" key="2">
    <source>
        <dbReference type="ARBA" id="ARBA00022630"/>
    </source>
</evidence>
<dbReference type="SUPFAM" id="SSF51905">
    <property type="entry name" value="FAD/NAD(P)-binding domain"/>
    <property type="match status" value="1"/>
</dbReference>
<dbReference type="EMBL" id="QFOD01000022">
    <property type="protein sequence ID" value="PZP28538.1"/>
    <property type="molecule type" value="Genomic_DNA"/>
</dbReference>
<dbReference type="AlphaFoldDB" id="A0A2W5DCY1"/>
<evidence type="ECO:0000256" key="1">
    <source>
        <dbReference type="ARBA" id="ARBA00001974"/>
    </source>
</evidence>
<sequence>MSDALPHVEVAVVGAGVVGLAVARELAQLGYEVVLIEQAGAIGTGISSRNSEVIHAGLYYPSGSLKARLCLRGNALMYDYCARHGVDHRRSGKLVVACREQDLPRLDALAAQGAANGVQGLQRLERTEALALEPELDCAGALWVPSSGIVDSHGLMNALLGDAEAAGATLALASRVESGVPEGGGWRLRCSDDFELRADWVINSAGLHAAAVSASLGVAQAPLRYARGHYFALSRRAPFQRLIYPLPVDGGLGVHLTLDLAGQARFGPDVQWLHDTDPVTLDYAVDPGLAPGFEAEIRRYWPGLPAAALQPAYSGIRPKLSGPGESAADFLIQQPAPGLVNLLGIESPGLTASLALAEEVASLVRQAEGAAT</sequence>
<accession>A0A2W5DCY1</accession>
<protein>
    <submittedName>
        <fullName evidence="7">FAD-dependent oxidoreductase</fullName>
    </submittedName>
</protein>
<gene>
    <name evidence="7" type="ORF">DI603_19385</name>
</gene>
<keyword evidence="4" id="KW-0560">Oxidoreductase</keyword>
<feature type="domain" description="FAD dependent oxidoreductase" evidence="6">
    <location>
        <begin position="10"/>
        <end position="363"/>
    </location>
</feature>
<dbReference type="InterPro" id="IPR036188">
    <property type="entry name" value="FAD/NAD-bd_sf"/>
</dbReference>
<keyword evidence="2" id="KW-0285">Flavoprotein</keyword>
<evidence type="ECO:0000256" key="4">
    <source>
        <dbReference type="ARBA" id="ARBA00023002"/>
    </source>
</evidence>
<organism evidence="7 8">
    <name type="scientific">Roseateles depolymerans</name>
    <dbReference type="NCBI Taxonomy" id="76731"/>
    <lineage>
        <taxon>Bacteria</taxon>
        <taxon>Pseudomonadati</taxon>
        <taxon>Pseudomonadota</taxon>
        <taxon>Betaproteobacteria</taxon>
        <taxon>Burkholderiales</taxon>
        <taxon>Sphaerotilaceae</taxon>
        <taxon>Roseateles</taxon>
    </lineage>
</organism>
<dbReference type="GO" id="GO:0047545">
    <property type="term" value="F:(S)-2-hydroxyglutarate dehydrogenase activity"/>
    <property type="evidence" value="ECO:0007669"/>
    <property type="project" value="TreeGrafter"/>
</dbReference>
<comment type="cofactor">
    <cofactor evidence="1">
        <name>FAD</name>
        <dbReference type="ChEBI" id="CHEBI:57692"/>
    </cofactor>
</comment>
<evidence type="ECO:0000256" key="3">
    <source>
        <dbReference type="ARBA" id="ARBA00022827"/>
    </source>
</evidence>
<dbReference type="PANTHER" id="PTHR43104">
    <property type="entry name" value="L-2-HYDROXYGLUTARATE DEHYDROGENASE, MITOCHONDRIAL"/>
    <property type="match status" value="1"/>
</dbReference>
<keyword evidence="3" id="KW-0274">FAD</keyword>
<evidence type="ECO:0000256" key="5">
    <source>
        <dbReference type="ARBA" id="ARBA00037941"/>
    </source>
</evidence>
<proteinExistence type="inferred from homology"/>
<dbReference type="Pfam" id="PF01266">
    <property type="entry name" value="DAO"/>
    <property type="match status" value="1"/>
</dbReference>
<dbReference type="PRINTS" id="PR00420">
    <property type="entry name" value="RNGMNOXGNASE"/>
</dbReference>
<comment type="similarity">
    <text evidence="5">Belongs to the L2HGDH family.</text>
</comment>
<dbReference type="Gene3D" id="3.30.9.10">
    <property type="entry name" value="D-Amino Acid Oxidase, subunit A, domain 2"/>
    <property type="match status" value="1"/>
</dbReference>
<name>A0A2W5DCY1_9BURK</name>
<evidence type="ECO:0000259" key="6">
    <source>
        <dbReference type="Pfam" id="PF01266"/>
    </source>
</evidence>
<reference evidence="7 8" key="1">
    <citation type="submission" date="2017-08" db="EMBL/GenBank/DDBJ databases">
        <title>Infants hospitalized years apart are colonized by the same room-sourced microbial strains.</title>
        <authorList>
            <person name="Brooks B."/>
            <person name="Olm M.R."/>
            <person name="Firek B.A."/>
            <person name="Baker R."/>
            <person name="Thomas B.C."/>
            <person name="Morowitz M.J."/>
            <person name="Banfield J.F."/>
        </authorList>
    </citation>
    <scope>NUCLEOTIDE SEQUENCE [LARGE SCALE GENOMIC DNA]</scope>
    <source>
        <strain evidence="7">S2_012_000_R2_81</strain>
    </source>
</reference>
<dbReference type="InterPro" id="IPR006076">
    <property type="entry name" value="FAD-dep_OxRdtase"/>
</dbReference>
<evidence type="ECO:0000313" key="8">
    <source>
        <dbReference type="Proteomes" id="UP000249633"/>
    </source>
</evidence>
<comment type="caution">
    <text evidence="7">The sequence shown here is derived from an EMBL/GenBank/DDBJ whole genome shotgun (WGS) entry which is preliminary data.</text>
</comment>
<evidence type="ECO:0000313" key="7">
    <source>
        <dbReference type="EMBL" id="PZP28538.1"/>
    </source>
</evidence>
<dbReference type="Gene3D" id="3.50.50.60">
    <property type="entry name" value="FAD/NAD(P)-binding domain"/>
    <property type="match status" value="1"/>
</dbReference>